<dbReference type="Pfam" id="PF00005">
    <property type="entry name" value="ABC_tran"/>
    <property type="match status" value="1"/>
</dbReference>
<feature type="domain" description="ABC transporter" evidence="6">
    <location>
        <begin position="6"/>
        <end position="247"/>
    </location>
</feature>
<dbReference type="GO" id="GO:0140359">
    <property type="term" value="F:ABC-type transporter activity"/>
    <property type="evidence" value="ECO:0007669"/>
    <property type="project" value="InterPro"/>
</dbReference>
<dbReference type="Pfam" id="PF14524">
    <property type="entry name" value="Wzt_C"/>
    <property type="match status" value="1"/>
</dbReference>
<accession>A0A100VRF6</accession>
<dbReference type="SMART" id="SM00382">
    <property type="entry name" value="AAA"/>
    <property type="match status" value="1"/>
</dbReference>
<evidence type="ECO:0000256" key="1">
    <source>
        <dbReference type="ARBA" id="ARBA00005417"/>
    </source>
</evidence>
<dbReference type="PANTHER" id="PTHR46743">
    <property type="entry name" value="TEICHOIC ACIDS EXPORT ATP-BINDING PROTEIN TAGH"/>
    <property type="match status" value="1"/>
</dbReference>
<sequence length="418" mass="47152">MDNVSITVNNVSKQYKLYEKPIDRLKESLHPLNKKYHRSFDALKNVNIELRRGETIGIIGKNGSGKSTLLKIITGVLSPTSGEVIARGKVSALLELGTGFNPEFTGMQNIYLNGSIMGYTKEEMETRVPNILEFAGIGDFIHQPVKSYSSGMFARLAFAVAINVEPEILIIDEALSVGDFVFQNKCYLKIQELQKKGITILLVTHSNQQIIKYCDRAILLNEGNVIEDSYDVERVVFHYEELMRNVNHSSNEDSEQSYHAEVNPVQANEEMNEHRFGTHTAFINDVFITSKEGVWEDDLILKSGSLVRLKIAIVAERIFESVVIGVSFKDVNGVVLWGDNSLEAGQSISLKKGWNYFTFEFNMIFSPGEYLLYLGLADISTEPRVELDQRWPVKKINVISTRNMAEGYIYAPAKLFID</sequence>
<gene>
    <name evidence="7" type="ORF">PAHA3_4801</name>
</gene>
<dbReference type="CDD" id="cd10147">
    <property type="entry name" value="Wzt_C-like"/>
    <property type="match status" value="1"/>
</dbReference>
<dbReference type="InterPro" id="IPR050683">
    <property type="entry name" value="Bact_Polysacc_Export_ATP-bd"/>
</dbReference>
<evidence type="ECO:0000259" key="6">
    <source>
        <dbReference type="PROSITE" id="PS50893"/>
    </source>
</evidence>
<dbReference type="GO" id="GO:0016887">
    <property type="term" value="F:ATP hydrolysis activity"/>
    <property type="evidence" value="ECO:0007669"/>
    <property type="project" value="InterPro"/>
</dbReference>
<dbReference type="SUPFAM" id="SSF52540">
    <property type="entry name" value="P-loop containing nucleoside triphosphate hydrolases"/>
    <property type="match status" value="1"/>
</dbReference>
<dbReference type="InterPro" id="IPR027417">
    <property type="entry name" value="P-loop_NTPase"/>
</dbReference>
<name>A0A100VRF6_PAEAM</name>
<dbReference type="EMBL" id="BCNV01000005">
    <property type="protein sequence ID" value="GAS84698.1"/>
    <property type="molecule type" value="Genomic_DNA"/>
</dbReference>
<dbReference type="InterPro" id="IPR029439">
    <property type="entry name" value="Wzt_C"/>
</dbReference>
<dbReference type="CDD" id="cd03220">
    <property type="entry name" value="ABC_KpsT_Wzt"/>
    <property type="match status" value="1"/>
</dbReference>
<dbReference type="InterPro" id="IPR003439">
    <property type="entry name" value="ABC_transporter-like_ATP-bd"/>
</dbReference>
<comment type="caution">
    <text evidence="7">The sequence shown here is derived from an EMBL/GenBank/DDBJ whole genome shotgun (WGS) entry which is preliminary data.</text>
</comment>
<evidence type="ECO:0000256" key="2">
    <source>
        <dbReference type="ARBA" id="ARBA00022448"/>
    </source>
</evidence>
<evidence type="ECO:0000256" key="4">
    <source>
        <dbReference type="ARBA" id="ARBA00022840"/>
    </source>
</evidence>
<dbReference type="PROSITE" id="PS50893">
    <property type="entry name" value="ABC_TRANSPORTER_2"/>
    <property type="match status" value="1"/>
</dbReference>
<protein>
    <submittedName>
        <fullName evidence="7">Teichoic acid export ATP-binding and carbohydrate-binding protein</fullName>
    </submittedName>
</protein>
<keyword evidence="2" id="KW-0813">Transport</keyword>
<evidence type="ECO:0000256" key="5">
    <source>
        <dbReference type="ARBA" id="ARBA00022967"/>
    </source>
</evidence>
<dbReference type="RefSeq" id="WP_062837052.1">
    <property type="nucleotide sequence ID" value="NZ_BCNV01000005.1"/>
</dbReference>
<dbReference type="PANTHER" id="PTHR46743:SF2">
    <property type="entry name" value="TEICHOIC ACIDS EXPORT ATP-BINDING PROTEIN TAGH"/>
    <property type="match status" value="1"/>
</dbReference>
<dbReference type="Gene3D" id="2.70.50.60">
    <property type="entry name" value="abc- transporter (atp binding component) like domain"/>
    <property type="match status" value="1"/>
</dbReference>
<dbReference type="Gene3D" id="3.40.50.300">
    <property type="entry name" value="P-loop containing nucleotide triphosphate hydrolases"/>
    <property type="match status" value="1"/>
</dbReference>
<dbReference type="GO" id="GO:0016020">
    <property type="term" value="C:membrane"/>
    <property type="evidence" value="ECO:0007669"/>
    <property type="project" value="InterPro"/>
</dbReference>
<evidence type="ECO:0000313" key="8">
    <source>
        <dbReference type="Proteomes" id="UP000069697"/>
    </source>
</evidence>
<keyword evidence="5" id="KW-1278">Translocase</keyword>
<evidence type="ECO:0000313" key="7">
    <source>
        <dbReference type="EMBL" id="GAS84698.1"/>
    </source>
</evidence>
<comment type="similarity">
    <text evidence="1">Belongs to the ABC transporter superfamily.</text>
</comment>
<keyword evidence="3" id="KW-0547">Nucleotide-binding</keyword>
<reference evidence="7 8" key="1">
    <citation type="journal article" date="2016" name="Genome Announc.">
        <title>Draft Genome Sequence of Paenibacillus amylolyticus Heshi-A3, Isolated from Fermented Rice Bran in a Japanese Fermented Seafood Dish.</title>
        <authorList>
            <person name="Akuzawa S."/>
            <person name="Nagaoka J."/>
            <person name="Kanekatsu M."/>
            <person name="Kubota E."/>
            <person name="Ohtake R."/>
            <person name="Suzuki T."/>
            <person name="Kanesaki Y."/>
        </authorList>
    </citation>
    <scope>NUCLEOTIDE SEQUENCE [LARGE SCALE GENOMIC DNA]</scope>
    <source>
        <strain evidence="7 8">Heshi-A3</strain>
    </source>
</reference>
<keyword evidence="4 7" id="KW-0067">ATP-binding</keyword>
<organism evidence="7 8">
    <name type="scientific">Paenibacillus amylolyticus</name>
    <dbReference type="NCBI Taxonomy" id="1451"/>
    <lineage>
        <taxon>Bacteria</taxon>
        <taxon>Bacillati</taxon>
        <taxon>Bacillota</taxon>
        <taxon>Bacilli</taxon>
        <taxon>Bacillales</taxon>
        <taxon>Paenibacillaceae</taxon>
        <taxon>Paenibacillus</taxon>
    </lineage>
</organism>
<evidence type="ECO:0000256" key="3">
    <source>
        <dbReference type="ARBA" id="ARBA00022741"/>
    </source>
</evidence>
<dbReference type="GO" id="GO:0005524">
    <property type="term" value="F:ATP binding"/>
    <property type="evidence" value="ECO:0007669"/>
    <property type="project" value="UniProtKB-KW"/>
</dbReference>
<dbReference type="Proteomes" id="UP000069697">
    <property type="component" value="Unassembled WGS sequence"/>
</dbReference>
<dbReference type="AlphaFoldDB" id="A0A100VRF6"/>
<proteinExistence type="inferred from homology"/>
<dbReference type="PROSITE" id="PS00211">
    <property type="entry name" value="ABC_TRANSPORTER_1"/>
    <property type="match status" value="1"/>
</dbReference>
<dbReference type="InterPro" id="IPR017871">
    <property type="entry name" value="ABC_transporter-like_CS"/>
</dbReference>
<dbReference type="InterPro" id="IPR003593">
    <property type="entry name" value="AAA+_ATPase"/>
</dbReference>
<reference evidence="8" key="2">
    <citation type="submission" date="2016-01" db="EMBL/GenBank/DDBJ databases">
        <title>Draft Genome Sequence of Paenibacillus amylolyticus Heshi-A3 that Was Isolated from Fermented Rice Bran with Aging Salted Mackerel, Which Was Named Heshiko as Traditional Fermented Seafood in Japan.</title>
        <authorList>
            <person name="Akuzawa S."/>
            <person name="Nakagawa J."/>
            <person name="Kanekatsu T."/>
            <person name="Kubota E."/>
            <person name="Ohtake R."/>
            <person name="Suzuki T."/>
            <person name="Kanesaki Y."/>
        </authorList>
    </citation>
    <scope>NUCLEOTIDE SEQUENCE [LARGE SCALE GENOMIC DNA]</scope>
    <source>
        <strain evidence="8">Heshi-A3</strain>
    </source>
</reference>
<dbReference type="InterPro" id="IPR015860">
    <property type="entry name" value="ABC_transpr_TagH-like"/>
</dbReference>